<dbReference type="OrthoDB" id="9813550at2"/>
<protein>
    <submittedName>
        <fullName evidence="3">Cellulose synthase/poly-beta-1,6-N-acetylglucosamine synthase-like glycosyltransferase</fullName>
    </submittedName>
</protein>
<evidence type="ECO:0000256" key="1">
    <source>
        <dbReference type="SAM" id="Phobius"/>
    </source>
</evidence>
<dbReference type="InterPro" id="IPR001173">
    <property type="entry name" value="Glyco_trans_2-like"/>
</dbReference>
<dbReference type="SUPFAM" id="SSF53448">
    <property type="entry name" value="Nucleotide-diphospho-sugar transferases"/>
    <property type="match status" value="1"/>
</dbReference>
<feature type="domain" description="Glycosyltransferase 2-like" evidence="2">
    <location>
        <begin position="5"/>
        <end position="113"/>
    </location>
</feature>
<keyword evidence="4" id="KW-1185">Reference proteome</keyword>
<dbReference type="Pfam" id="PF00535">
    <property type="entry name" value="Glycos_transf_2"/>
    <property type="match status" value="1"/>
</dbReference>
<name>A0A2W7NUS1_9BACT</name>
<organism evidence="3 4">
    <name type="scientific">Breznakibacter xylanolyticus</name>
    <dbReference type="NCBI Taxonomy" id="990"/>
    <lineage>
        <taxon>Bacteria</taxon>
        <taxon>Pseudomonadati</taxon>
        <taxon>Bacteroidota</taxon>
        <taxon>Bacteroidia</taxon>
        <taxon>Marinilabiliales</taxon>
        <taxon>Marinilabiliaceae</taxon>
        <taxon>Breznakibacter</taxon>
    </lineage>
</organism>
<evidence type="ECO:0000259" key="2">
    <source>
        <dbReference type="Pfam" id="PF00535"/>
    </source>
</evidence>
<reference evidence="3 4" key="1">
    <citation type="submission" date="2018-06" db="EMBL/GenBank/DDBJ databases">
        <title>Genomic Encyclopedia of Archaeal and Bacterial Type Strains, Phase II (KMG-II): from individual species to whole genera.</title>
        <authorList>
            <person name="Goeker M."/>
        </authorList>
    </citation>
    <scope>NUCLEOTIDE SEQUENCE [LARGE SCALE GENOMIC DNA]</scope>
    <source>
        <strain evidence="3 4">DSM 6779</strain>
    </source>
</reference>
<evidence type="ECO:0000313" key="3">
    <source>
        <dbReference type="EMBL" id="PZX20344.1"/>
    </source>
</evidence>
<feature type="transmembrane region" description="Helical" evidence="1">
    <location>
        <begin position="263"/>
        <end position="280"/>
    </location>
</feature>
<dbReference type="AlphaFoldDB" id="A0A2W7NUS1"/>
<dbReference type="Gene3D" id="3.90.550.10">
    <property type="entry name" value="Spore Coat Polysaccharide Biosynthesis Protein SpsA, Chain A"/>
    <property type="match status" value="1"/>
</dbReference>
<keyword evidence="3" id="KW-0808">Transferase</keyword>
<keyword evidence="1" id="KW-0812">Transmembrane</keyword>
<dbReference type="RefSeq" id="WP_111444078.1">
    <property type="nucleotide sequence ID" value="NZ_QKZK01000002.1"/>
</dbReference>
<sequence>MPFYSLIVPVYNRPHEVDELLASLAQQTLTHFEVVVIEDGSTFPCDEVVNHYAHRLECLYARQLNTGPGPARNHGARLAKGDVLIFLDSDVIVPPAYLEAVDKGLALHDYDCFGGPDCAHPDFTPVQKAISYAMTSVLTTGGIRGSGQKMDRFYPRSFNLGIRKGVFDALDGFAAMRFGEDLDLSMRVIEAGHSTGLLSDAWVYHKRRNTFRSFFKQVFNSGIARINLEKRHRGTLKAVHLLPSLFVLGHLAMVLMALCFPPAAWLLTVPALLFFGGALLSTRELQTAWLAVPASYTQLCGYGLGFLKAVWLRVVLGRGEFHSFEKTFYKG</sequence>
<dbReference type="GO" id="GO:0016740">
    <property type="term" value="F:transferase activity"/>
    <property type="evidence" value="ECO:0007669"/>
    <property type="project" value="UniProtKB-KW"/>
</dbReference>
<dbReference type="Proteomes" id="UP000249239">
    <property type="component" value="Unassembled WGS sequence"/>
</dbReference>
<dbReference type="PANTHER" id="PTHR43646:SF6">
    <property type="entry name" value="PRE-MYCOFACTOCIN GLYCOSYLTRANSFERASE"/>
    <property type="match status" value="1"/>
</dbReference>
<comment type="caution">
    <text evidence="3">The sequence shown here is derived from an EMBL/GenBank/DDBJ whole genome shotgun (WGS) entry which is preliminary data.</text>
</comment>
<dbReference type="PANTHER" id="PTHR43646">
    <property type="entry name" value="GLYCOSYLTRANSFERASE"/>
    <property type="match status" value="1"/>
</dbReference>
<gene>
    <name evidence="3" type="ORF">LX69_00341</name>
</gene>
<keyword evidence="1" id="KW-0472">Membrane</keyword>
<evidence type="ECO:0000313" key="4">
    <source>
        <dbReference type="Proteomes" id="UP000249239"/>
    </source>
</evidence>
<dbReference type="InterPro" id="IPR029044">
    <property type="entry name" value="Nucleotide-diphossugar_trans"/>
</dbReference>
<proteinExistence type="predicted"/>
<accession>A0A2W7NUS1</accession>
<keyword evidence="1" id="KW-1133">Transmembrane helix</keyword>
<dbReference type="EMBL" id="QKZK01000002">
    <property type="protein sequence ID" value="PZX20344.1"/>
    <property type="molecule type" value="Genomic_DNA"/>
</dbReference>